<organism evidence="3 4">
    <name type="scientific">Piloderma croceum (strain F 1598)</name>
    <dbReference type="NCBI Taxonomy" id="765440"/>
    <lineage>
        <taxon>Eukaryota</taxon>
        <taxon>Fungi</taxon>
        <taxon>Dikarya</taxon>
        <taxon>Basidiomycota</taxon>
        <taxon>Agaricomycotina</taxon>
        <taxon>Agaricomycetes</taxon>
        <taxon>Agaricomycetidae</taxon>
        <taxon>Atheliales</taxon>
        <taxon>Atheliaceae</taxon>
        <taxon>Piloderma</taxon>
    </lineage>
</organism>
<evidence type="ECO:0000256" key="1">
    <source>
        <dbReference type="ARBA" id="ARBA00022801"/>
    </source>
</evidence>
<dbReference type="InterPro" id="IPR029058">
    <property type="entry name" value="AB_hydrolase_fold"/>
</dbReference>
<dbReference type="InterPro" id="IPR000073">
    <property type="entry name" value="AB_hydrolase_1"/>
</dbReference>
<dbReference type="SUPFAM" id="SSF53474">
    <property type="entry name" value="alpha/beta-Hydrolases"/>
    <property type="match status" value="1"/>
</dbReference>
<dbReference type="OrthoDB" id="2498029at2759"/>
<accession>A0A0C3AIX9</accession>
<dbReference type="Proteomes" id="UP000054166">
    <property type="component" value="Unassembled WGS sequence"/>
</dbReference>
<dbReference type="InParanoid" id="A0A0C3AIX9"/>
<evidence type="ECO:0000259" key="2">
    <source>
        <dbReference type="Pfam" id="PF12697"/>
    </source>
</evidence>
<evidence type="ECO:0000313" key="3">
    <source>
        <dbReference type="EMBL" id="KIM73803.1"/>
    </source>
</evidence>
<dbReference type="GO" id="GO:0016787">
    <property type="term" value="F:hydrolase activity"/>
    <property type="evidence" value="ECO:0007669"/>
    <property type="project" value="UniProtKB-KW"/>
</dbReference>
<name>A0A0C3AIX9_PILCF</name>
<sequence length="285" mass="30698">MAATTTCYTVAPLTTLSVYSTVPLTSVSAKSSPALIFLHFWGGSARTFSKLDPLLSSTYSVFAIDFRGWGYSTGPHSPAAYSISNLADDVQSLVTVLPQIADTGFVLVGHSMGGKVAQLLASRRLPGLKGVFLIAPAPAGPLILPSEEMKEQQIKAYNTLEAAEFTVRNVLSAGGLEEEDVKMLVEDTQRGNERARKAWPTYGMGEDYSDNLRDIDVPVRIAVGALDIVEPAERVRPEVLEKINIGSDSKDAKASMVVVEGSGHMLPLEKPERLAEEIRVFCNGL</sequence>
<gene>
    <name evidence="3" type="ORF">PILCRDRAFT_718757</name>
</gene>
<dbReference type="Gene3D" id="3.40.50.1820">
    <property type="entry name" value="alpha/beta hydrolase"/>
    <property type="match status" value="1"/>
</dbReference>
<dbReference type="InterPro" id="IPR000639">
    <property type="entry name" value="Epox_hydrolase-like"/>
</dbReference>
<protein>
    <recommendedName>
        <fullName evidence="2">AB hydrolase-1 domain-containing protein</fullName>
    </recommendedName>
</protein>
<dbReference type="AlphaFoldDB" id="A0A0C3AIX9"/>
<dbReference type="STRING" id="765440.A0A0C3AIX9"/>
<reference evidence="4" key="2">
    <citation type="submission" date="2015-01" db="EMBL/GenBank/DDBJ databases">
        <title>Evolutionary Origins and Diversification of the Mycorrhizal Mutualists.</title>
        <authorList>
            <consortium name="DOE Joint Genome Institute"/>
            <consortium name="Mycorrhizal Genomics Consortium"/>
            <person name="Kohler A."/>
            <person name="Kuo A."/>
            <person name="Nagy L.G."/>
            <person name="Floudas D."/>
            <person name="Copeland A."/>
            <person name="Barry K.W."/>
            <person name="Cichocki N."/>
            <person name="Veneault-Fourrey C."/>
            <person name="LaButti K."/>
            <person name="Lindquist E.A."/>
            <person name="Lipzen A."/>
            <person name="Lundell T."/>
            <person name="Morin E."/>
            <person name="Murat C."/>
            <person name="Riley R."/>
            <person name="Ohm R."/>
            <person name="Sun H."/>
            <person name="Tunlid A."/>
            <person name="Henrissat B."/>
            <person name="Grigoriev I.V."/>
            <person name="Hibbett D.S."/>
            <person name="Martin F."/>
        </authorList>
    </citation>
    <scope>NUCLEOTIDE SEQUENCE [LARGE SCALE GENOMIC DNA]</scope>
    <source>
        <strain evidence="4">F 1598</strain>
    </source>
</reference>
<evidence type="ECO:0000313" key="4">
    <source>
        <dbReference type="Proteomes" id="UP000054166"/>
    </source>
</evidence>
<dbReference type="PRINTS" id="PR00412">
    <property type="entry name" value="EPOXHYDRLASE"/>
</dbReference>
<keyword evidence="4" id="KW-1185">Reference proteome</keyword>
<keyword evidence="1" id="KW-0378">Hydrolase</keyword>
<dbReference type="PANTHER" id="PTHR43798">
    <property type="entry name" value="MONOACYLGLYCEROL LIPASE"/>
    <property type="match status" value="1"/>
</dbReference>
<dbReference type="HOGENOM" id="CLU_020336_50_4_1"/>
<feature type="domain" description="AB hydrolase-1" evidence="2">
    <location>
        <begin position="35"/>
        <end position="276"/>
    </location>
</feature>
<dbReference type="EMBL" id="KN833073">
    <property type="protein sequence ID" value="KIM73803.1"/>
    <property type="molecule type" value="Genomic_DNA"/>
</dbReference>
<dbReference type="PANTHER" id="PTHR43798:SF31">
    <property type="entry name" value="AB HYDROLASE SUPERFAMILY PROTEIN YCLE"/>
    <property type="match status" value="1"/>
</dbReference>
<dbReference type="InterPro" id="IPR050266">
    <property type="entry name" value="AB_hydrolase_sf"/>
</dbReference>
<reference evidence="3 4" key="1">
    <citation type="submission" date="2014-04" db="EMBL/GenBank/DDBJ databases">
        <authorList>
            <consortium name="DOE Joint Genome Institute"/>
            <person name="Kuo A."/>
            <person name="Tarkka M."/>
            <person name="Buscot F."/>
            <person name="Kohler A."/>
            <person name="Nagy L.G."/>
            <person name="Floudas D."/>
            <person name="Copeland A."/>
            <person name="Barry K.W."/>
            <person name="Cichocki N."/>
            <person name="Veneault-Fourrey C."/>
            <person name="LaButti K."/>
            <person name="Lindquist E.A."/>
            <person name="Lipzen A."/>
            <person name="Lundell T."/>
            <person name="Morin E."/>
            <person name="Murat C."/>
            <person name="Sun H."/>
            <person name="Tunlid A."/>
            <person name="Henrissat B."/>
            <person name="Grigoriev I.V."/>
            <person name="Hibbett D.S."/>
            <person name="Martin F."/>
            <person name="Nordberg H.P."/>
            <person name="Cantor M.N."/>
            <person name="Hua S.X."/>
        </authorList>
    </citation>
    <scope>NUCLEOTIDE SEQUENCE [LARGE SCALE GENOMIC DNA]</scope>
    <source>
        <strain evidence="3 4">F 1598</strain>
    </source>
</reference>
<dbReference type="Pfam" id="PF12697">
    <property type="entry name" value="Abhydrolase_6"/>
    <property type="match status" value="1"/>
</dbReference>
<proteinExistence type="predicted"/>
<dbReference type="GO" id="GO:0016020">
    <property type="term" value="C:membrane"/>
    <property type="evidence" value="ECO:0007669"/>
    <property type="project" value="TreeGrafter"/>
</dbReference>